<dbReference type="GO" id="GO:0015369">
    <property type="term" value="F:calcium:proton antiporter activity"/>
    <property type="evidence" value="ECO:0007669"/>
    <property type="project" value="TreeGrafter"/>
</dbReference>
<evidence type="ECO:0000256" key="2">
    <source>
        <dbReference type="ARBA" id="ARBA00022448"/>
    </source>
</evidence>
<dbReference type="Pfam" id="PF13499">
    <property type="entry name" value="EF-hand_7"/>
    <property type="match status" value="2"/>
</dbReference>
<protein>
    <recommendedName>
        <fullName evidence="11">EF-hand domain-containing protein</fullName>
    </recommendedName>
</protein>
<feature type="signal peptide" evidence="10">
    <location>
        <begin position="1"/>
        <end position="33"/>
    </location>
</feature>
<evidence type="ECO:0000256" key="1">
    <source>
        <dbReference type="ARBA" id="ARBA00004127"/>
    </source>
</evidence>
<feature type="domain" description="EF-hand" evidence="11">
    <location>
        <begin position="431"/>
        <end position="466"/>
    </location>
</feature>
<reference evidence="12 13" key="1">
    <citation type="journal article" date="2020" name="IScience">
        <title>Genome Sequencing of the Endangered Kingdonia uniflora (Circaeasteraceae, Ranunculales) Reveals Potential Mechanisms of Evolutionary Specialization.</title>
        <authorList>
            <person name="Sun Y."/>
            <person name="Deng T."/>
            <person name="Zhang A."/>
            <person name="Moore M.J."/>
            <person name="Landis J.B."/>
            <person name="Lin N."/>
            <person name="Zhang H."/>
            <person name="Zhang X."/>
            <person name="Huang J."/>
            <person name="Zhang X."/>
            <person name="Sun H."/>
            <person name="Wang H."/>
        </authorList>
    </citation>
    <scope>NUCLEOTIDE SEQUENCE [LARGE SCALE GENOMIC DNA]</scope>
    <source>
        <strain evidence="12">TB1705</strain>
        <tissue evidence="12">Leaf</tissue>
    </source>
</reference>
<keyword evidence="4 9" id="KW-0812">Transmembrane</keyword>
<dbReference type="InterPro" id="IPR004713">
    <property type="entry name" value="CaH_exchang"/>
</dbReference>
<sequence length="698" mass="78916">MQKKGRRAMARVASLGVLVVALFLLMNITGIQGRFTQFNSSELVSDGVEHIICSPLLLPEEKKSSEDCEHMYGFLPCTDNLPGHLFQIVLYEYLLFLGERYVSSGSELLFNILGPGYFGASVFHVLGAFPEAIIVFVSGLSKSKETAQEHLLTGVGLLAGSTILLLTLIWGTCIIVGKRDFTEHSASKDSFCKKYLSGSGISTDRGTTYTAWIMALSVVPFIVLQVPRILKLSSGGHLVTTISLILSIVFLLNYFLYQVFNPWIQLRRLEYVKHEHFMVEFLKHVERQASGKILTDDGVPNLDVIRRIFEKTDVDKDDNINLDEMKELILEIKSEKIHLNNNDAVSEIIKDFDFDNDHKLSKEEFINGFVKWLAKNKHGIDKQNSYSKRSIDDLYREKMEEYSKNKQLVLEILRHAQSNGVGDLVREDGAPNIENIESLFEKVDVNGDNSISIQELRKVIQRIKFGNINLNKDDAVKQIMKELDKDGDQKISKDEFVDGLAKWLESKRSLDDFYQEAWKETDKLVDRKNSSKETIVNPFRTWIKSISLLLLGIAILFLLAEPLIDSVQKFSKAASIPPFFISFILIPLATKFREASSAIKSAGHKKRRITSLAFSEIYGGVFMNNMLGLTALLSLVYARGLTWDFSAEVTIIIIICAVMGTLASFCSKFPLWTCIIAYLLYPLSLVLVYVLDYVLEWS</sequence>
<dbReference type="InterPro" id="IPR018247">
    <property type="entry name" value="EF_Hand_1_Ca_BS"/>
</dbReference>
<accession>A0A7J7MM60</accession>
<feature type="transmembrane region" description="Helical" evidence="9">
    <location>
        <begin position="117"/>
        <end position="139"/>
    </location>
</feature>
<keyword evidence="8 9" id="KW-0472">Membrane</keyword>
<dbReference type="PROSITE" id="PS50222">
    <property type="entry name" value="EF_HAND_2"/>
    <property type="match status" value="4"/>
</dbReference>
<feature type="transmembrane region" description="Helical" evidence="9">
    <location>
        <begin position="572"/>
        <end position="590"/>
    </location>
</feature>
<dbReference type="GO" id="GO:0005774">
    <property type="term" value="C:vacuolar membrane"/>
    <property type="evidence" value="ECO:0007669"/>
    <property type="project" value="UniProtKB-ARBA"/>
</dbReference>
<dbReference type="GO" id="GO:0005509">
    <property type="term" value="F:calcium ion binding"/>
    <property type="evidence" value="ECO:0007669"/>
    <property type="project" value="InterPro"/>
</dbReference>
<evidence type="ECO:0000256" key="3">
    <source>
        <dbReference type="ARBA" id="ARBA00022449"/>
    </source>
</evidence>
<feature type="domain" description="EF-hand" evidence="11">
    <location>
        <begin position="471"/>
        <end position="506"/>
    </location>
</feature>
<dbReference type="GO" id="GO:0006874">
    <property type="term" value="P:intracellular calcium ion homeostasis"/>
    <property type="evidence" value="ECO:0007669"/>
    <property type="project" value="TreeGrafter"/>
</dbReference>
<dbReference type="SMART" id="SM00054">
    <property type="entry name" value="EFh"/>
    <property type="match status" value="4"/>
</dbReference>
<dbReference type="InterPro" id="IPR011992">
    <property type="entry name" value="EF-hand-dom_pair"/>
</dbReference>
<dbReference type="Gene3D" id="1.10.238.10">
    <property type="entry name" value="EF-hand"/>
    <property type="match status" value="2"/>
</dbReference>
<dbReference type="Proteomes" id="UP000541444">
    <property type="component" value="Unassembled WGS sequence"/>
</dbReference>
<keyword evidence="3" id="KW-0050">Antiport</keyword>
<feature type="domain" description="EF-hand" evidence="11">
    <location>
        <begin position="340"/>
        <end position="375"/>
    </location>
</feature>
<dbReference type="OrthoDB" id="26525at2759"/>
<keyword evidence="2" id="KW-0813">Transport</keyword>
<comment type="caution">
    <text evidence="12">The sequence shown here is derived from an EMBL/GenBank/DDBJ whole genome shotgun (WGS) entry which is preliminary data.</text>
</comment>
<evidence type="ECO:0000313" key="13">
    <source>
        <dbReference type="Proteomes" id="UP000541444"/>
    </source>
</evidence>
<evidence type="ECO:0000256" key="9">
    <source>
        <dbReference type="SAM" id="Phobius"/>
    </source>
</evidence>
<dbReference type="SUPFAM" id="SSF47473">
    <property type="entry name" value="EF-hand"/>
    <property type="match status" value="1"/>
</dbReference>
<gene>
    <name evidence="12" type="ORF">GIB67_039307</name>
</gene>
<dbReference type="EMBL" id="JACGCM010001398">
    <property type="protein sequence ID" value="KAF6155976.1"/>
    <property type="molecule type" value="Genomic_DNA"/>
</dbReference>
<dbReference type="Pfam" id="PF01699">
    <property type="entry name" value="Na_Ca_ex"/>
    <property type="match status" value="1"/>
</dbReference>
<dbReference type="PANTHER" id="PTHR31503">
    <property type="entry name" value="VACUOLAR CALCIUM ION TRANSPORTER"/>
    <property type="match status" value="1"/>
</dbReference>
<dbReference type="PROSITE" id="PS00018">
    <property type="entry name" value="EF_HAND_1"/>
    <property type="match status" value="4"/>
</dbReference>
<dbReference type="PANTHER" id="PTHR31503:SF79">
    <property type="entry name" value="CALCIUM-BINDING EF-HAND PROTEIN"/>
    <property type="match status" value="1"/>
</dbReference>
<evidence type="ECO:0000256" key="8">
    <source>
        <dbReference type="ARBA" id="ARBA00023136"/>
    </source>
</evidence>
<dbReference type="Gene3D" id="1.20.1420.30">
    <property type="entry name" value="NCX, central ion-binding region"/>
    <property type="match status" value="1"/>
</dbReference>
<keyword evidence="7" id="KW-0406">Ion transport</keyword>
<name>A0A7J7MM60_9MAGN</name>
<feature type="domain" description="EF-hand" evidence="11">
    <location>
        <begin position="300"/>
        <end position="335"/>
    </location>
</feature>
<dbReference type="GO" id="GO:0012505">
    <property type="term" value="C:endomembrane system"/>
    <property type="evidence" value="ECO:0007669"/>
    <property type="project" value="UniProtKB-SubCell"/>
</dbReference>
<dbReference type="InterPro" id="IPR004837">
    <property type="entry name" value="NaCa_Exmemb"/>
</dbReference>
<keyword evidence="10" id="KW-0732">Signal</keyword>
<dbReference type="InterPro" id="IPR002048">
    <property type="entry name" value="EF_hand_dom"/>
</dbReference>
<keyword evidence="13" id="KW-1185">Reference proteome</keyword>
<comment type="subcellular location">
    <subcellularLocation>
        <location evidence="1">Endomembrane system</location>
        <topology evidence="1">Multi-pass membrane protein</topology>
    </subcellularLocation>
</comment>
<dbReference type="InterPro" id="IPR044880">
    <property type="entry name" value="NCX_ion-bd_dom_sf"/>
</dbReference>
<evidence type="ECO:0000256" key="6">
    <source>
        <dbReference type="ARBA" id="ARBA00022989"/>
    </source>
</evidence>
<feature type="transmembrane region" description="Helical" evidence="9">
    <location>
        <begin position="209"/>
        <end position="226"/>
    </location>
</feature>
<evidence type="ECO:0000313" key="12">
    <source>
        <dbReference type="EMBL" id="KAF6155976.1"/>
    </source>
</evidence>
<feature type="chain" id="PRO_5029726303" description="EF-hand domain-containing protein" evidence="10">
    <location>
        <begin position="34"/>
        <end position="698"/>
    </location>
</feature>
<feature type="transmembrane region" description="Helical" evidence="9">
    <location>
        <begin position="617"/>
        <end position="638"/>
    </location>
</feature>
<feature type="transmembrane region" description="Helical" evidence="9">
    <location>
        <begin position="151"/>
        <end position="177"/>
    </location>
</feature>
<feature type="transmembrane region" description="Helical" evidence="9">
    <location>
        <begin position="542"/>
        <end position="560"/>
    </location>
</feature>
<keyword evidence="5" id="KW-0106">Calcium</keyword>
<keyword evidence="6 9" id="KW-1133">Transmembrane helix</keyword>
<proteinExistence type="predicted"/>
<evidence type="ECO:0000256" key="10">
    <source>
        <dbReference type="SAM" id="SignalP"/>
    </source>
</evidence>
<evidence type="ECO:0000256" key="7">
    <source>
        <dbReference type="ARBA" id="ARBA00023065"/>
    </source>
</evidence>
<evidence type="ECO:0000259" key="11">
    <source>
        <dbReference type="PROSITE" id="PS50222"/>
    </source>
</evidence>
<evidence type="ECO:0000256" key="5">
    <source>
        <dbReference type="ARBA" id="ARBA00022837"/>
    </source>
</evidence>
<feature type="transmembrane region" description="Helical" evidence="9">
    <location>
        <begin position="669"/>
        <end position="691"/>
    </location>
</feature>
<organism evidence="12 13">
    <name type="scientific">Kingdonia uniflora</name>
    <dbReference type="NCBI Taxonomy" id="39325"/>
    <lineage>
        <taxon>Eukaryota</taxon>
        <taxon>Viridiplantae</taxon>
        <taxon>Streptophyta</taxon>
        <taxon>Embryophyta</taxon>
        <taxon>Tracheophyta</taxon>
        <taxon>Spermatophyta</taxon>
        <taxon>Magnoliopsida</taxon>
        <taxon>Ranunculales</taxon>
        <taxon>Circaeasteraceae</taxon>
        <taxon>Kingdonia</taxon>
    </lineage>
</organism>
<dbReference type="AlphaFoldDB" id="A0A7J7MM60"/>
<evidence type="ECO:0000256" key="4">
    <source>
        <dbReference type="ARBA" id="ARBA00022692"/>
    </source>
</evidence>
<feature type="transmembrane region" description="Helical" evidence="9">
    <location>
        <begin position="238"/>
        <end position="257"/>
    </location>
</feature>
<feature type="transmembrane region" description="Helical" evidence="9">
    <location>
        <begin position="645"/>
        <end position="663"/>
    </location>
</feature>